<evidence type="ECO:0000313" key="5">
    <source>
        <dbReference type="EMBL" id="KAL0353787.1"/>
    </source>
</evidence>
<evidence type="ECO:0000256" key="3">
    <source>
        <dbReference type="RuleBase" id="RU361155"/>
    </source>
</evidence>
<dbReference type="PANTHER" id="PTHR11783">
    <property type="entry name" value="SULFOTRANSFERASE SULT"/>
    <property type="match status" value="1"/>
</dbReference>
<dbReference type="Gene3D" id="3.40.50.300">
    <property type="entry name" value="P-loop containing nucleotide triphosphate hydrolases"/>
    <property type="match status" value="2"/>
</dbReference>
<comment type="similarity">
    <text evidence="1 3">Belongs to the sulfotransferase 1 family.</text>
</comment>
<feature type="domain" description="Sulfotransferase" evidence="4">
    <location>
        <begin position="128"/>
        <end position="180"/>
    </location>
</feature>
<evidence type="ECO:0000256" key="2">
    <source>
        <dbReference type="ARBA" id="ARBA00022679"/>
    </source>
</evidence>
<dbReference type="AlphaFoldDB" id="A0AAW2PFM8"/>
<dbReference type="Pfam" id="PF00685">
    <property type="entry name" value="Sulfotransfer_1"/>
    <property type="match status" value="2"/>
</dbReference>
<gene>
    <name evidence="5" type="ORF">Sangu_0960000</name>
</gene>
<comment type="caution">
    <text evidence="5">The sequence shown here is derived from an EMBL/GenBank/DDBJ whole genome shotgun (WGS) entry which is preliminary data.</text>
</comment>
<keyword evidence="2 3" id="KW-0808">Transferase</keyword>
<organism evidence="5">
    <name type="scientific">Sesamum angustifolium</name>
    <dbReference type="NCBI Taxonomy" id="2727405"/>
    <lineage>
        <taxon>Eukaryota</taxon>
        <taxon>Viridiplantae</taxon>
        <taxon>Streptophyta</taxon>
        <taxon>Embryophyta</taxon>
        <taxon>Tracheophyta</taxon>
        <taxon>Spermatophyta</taxon>
        <taxon>Magnoliopsida</taxon>
        <taxon>eudicotyledons</taxon>
        <taxon>Gunneridae</taxon>
        <taxon>Pentapetalae</taxon>
        <taxon>asterids</taxon>
        <taxon>lamiids</taxon>
        <taxon>Lamiales</taxon>
        <taxon>Pedaliaceae</taxon>
        <taxon>Sesamum</taxon>
    </lineage>
</organism>
<dbReference type="EMBL" id="JACGWK010000005">
    <property type="protein sequence ID" value="KAL0353787.1"/>
    <property type="molecule type" value="Genomic_DNA"/>
</dbReference>
<sequence length="358" mass="40838">MATTILIPIYPLAGPMKKSVPPSTTLTPNCKSSHASYIHLIAPNPYRKLTFFAVSAASNNQKSISVSVDDHKFEADRPKNECEELLQTLPRQKNWDGRMLCQYQHSWFPVKYLRGILSAKNNFKAHETDIILATMPKAGTTWLKALIFSIVNRHLYNSSLNKSPLLSSNSHDLVPFLELDIYRVDENPDLEPFLFQESWQPTLEPEEEPLSVDEAFEMYCNGVHLFGPFWDHMLGFWNASLEKPDTILFLKYEELKEDIGLSLKKMAEFMGVPFSTDEVDRGGVEEIARLCSIENLKCLKVNKEGNRKGIIKNSSFYRKGEVGDWKNHLSPSMADRIDKLLEEKLSGSGLTFKNYIKI</sequence>
<dbReference type="EC" id="2.8.2.-" evidence="3"/>
<reference evidence="5" key="2">
    <citation type="journal article" date="2024" name="Plant">
        <title>Genomic evolution and insights into agronomic trait innovations of Sesamum species.</title>
        <authorList>
            <person name="Miao H."/>
            <person name="Wang L."/>
            <person name="Qu L."/>
            <person name="Liu H."/>
            <person name="Sun Y."/>
            <person name="Le M."/>
            <person name="Wang Q."/>
            <person name="Wei S."/>
            <person name="Zheng Y."/>
            <person name="Lin W."/>
            <person name="Duan Y."/>
            <person name="Cao H."/>
            <person name="Xiong S."/>
            <person name="Wang X."/>
            <person name="Wei L."/>
            <person name="Li C."/>
            <person name="Ma Q."/>
            <person name="Ju M."/>
            <person name="Zhao R."/>
            <person name="Li G."/>
            <person name="Mu C."/>
            <person name="Tian Q."/>
            <person name="Mei H."/>
            <person name="Zhang T."/>
            <person name="Gao T."/>
            <person name="Zhang H."/>
        </authorList>
    </citation>
    <scope>NUCLEOTIDE SEQUENCE</scope>
    <source>
        <strain evidence="5">G01</strain>
    </source>
</reference>
<proteinExistence type="inferred from homology"/>
<evidence type="ECO:0000259" key="4">
    <source>
        <dbReference type="Pfam" id="PF00685"/>
    </source>
</evidence>
<name>A0AAW2PFM8_9LAMI</name>
<feature type="domain" description="Sulfotransferase" evidence="4">
    <location>
        <begin position="206"/>
        <end position="349"/>
    </location>
</feature>
<evidence type="ECO:0000256" key="1">
    <source>
        <dbReference type="ARBA" id="ARBA00005771"/>
    </source>
</evidence>
<dbReference type="InterPro" id="IPR027417">
    <property type="entry name" value="P-loop_NTPase"/>
</dbReference>
<accession>A0AAW2PFM8</accession>
<reference evidence="5" key="1">
    <citation type="submission" date="2020-06" db="EMBL/GenBank/DDBJ databases">
        <authorList>
            <person name="Li T."/>
            <person name="Hu X."/>
            <person name="Zhang T."/>
            <person name="Song X."/>
            <person name="Zhang H."/>
            <person name="Dai N."/>
            <person name="Sheng W."/>
            <person name="Hou X."/>
            <person name="Wei L."/>
        </authorList>
    </citation>
    <scope>NUCLEOTIDE SEQUENCE</scope>
    <source>
        <strain evidence="5">G01</strain>
        <tissue evidence="5">Leaf</tissue>
    </source>
</reference>
<dbReference type="GO" id="GO:0008146">
    <property type="term" value="F:sulfotransferase activity"/>
    <property type="evidence" value="ECO:0007669"/>
    <property type="project" value="InterPro"/>
</dbReference>
<dbReference type="InterPro" id="IPR000863">
    <property type="entry name" value="Sulfotransferase_dom"/>
</dbReference>
<dbReference type="SUPFAM" id="SSF52540">
    <property type="entry name" value="P-loop containing nucleoside triphosphate hydrolases"/>
    <property type="match status" value="1"/>
</dbReference>
<protein>
    <recommendedName>
        <fullName evidence="3">Sulfotransferase</fullName>
        <ecNumber evidence="3">2.8.2.-</ecNumber>
    </recommendedName>
</protein>